<sequence length="28" mass="3185">MLAWCVLSGLEPRFKQQHRAPGLKFATV</sequence>
<evidence type="ECO:0000313" key="2">
    <source>
        <dbReference type="Proteomes" id="UP000234681"/>
    </source>
</evidence>
<accession>A6JLY6</accession>
<proteinExistence type="predicted"/>
<evidence type="ECO:0000313" key="1">
    <source>
        <dbReference type="EMBL" id="EDL78663.1"/>
    </source>
</evidence>
<protein>
    <submittedName>
        <fullName evidence="1">RCG55716</fullName>
    </submittedName>
</protein>
<organism evidence="1 2">
    <name type="scientific">Rattus norvegicus</name>
    <name type="common">Rat</name>
    <dbReference type="NCBI Taxonomy" id="10116"/>
    <lineage>
        <taxon>Eukaryota</taxon>
        <taxon>Metazoa</taxon>
        <taxon>Chordata</taxon>
        <taxon>Craniata</taxon>
        <taxon>Vertebrata</taxon>
        <taxon>Euteleostomi</taxon>
        <taxon>Mammalia</taxon>
        <taxon>Eutheria</taxon>
        <taxon>Euarchontoglires</taxon>
        <taxon>Glires</taxon>
        <taxon>Rodentia</taxon>
        <taxon>Myomorpha</taxon>
        <taxon>Muroidea</taxon>
        <taxon>Muridae</taxon>
        <taxon>Murinae</taxon>
        <taxon>Rattus</taxon>
    </lineage>
</organism>
<dbReference type="AlphaFoldDB" id="A6JLY6"/>
<gene>
    <name evidence="1" type="ORF">rCG_55716</name>
</gene>
<dbReference type="EMBL" id="CH473990">
    <property type="protein sequence ID" value="EDL78663.1"/>
    <property type="molecule type" value="Genomic_DNA"/>
</dbReference>
<dbReference type="Proteomes" id="UP000234681">
    <property type="component" value="Chromosome 17"/>
</dbReference>
<name>A6JLY6_RAT</name>
<reference evidence="2" key="1">
    <citation type="submission" date="2005-09" db="EMBL/GenBank/DDBJ databases">
        <authorList>
            <person name="Mural R.J."/>
            <person name="Li P.W."/>
            <person name="Adams M.D."/>
            <person name="Amanatides P.G."/>
            <person name="Baden-Tillson H."/>
            <person name="Barnstead M."/>
            <person name="Chin S.H."/>
            <person name="Dew I."/>
            <person name="Evans C.A."/>
            <person name="Ferriera S."/>
            <person name="Flanigan M."/>
            <person name="Fosler C."/>
            <person name="Glodek A."/>
            <person name="Gu Z."/>
            <person name="Holt R.A."/>
            <person name="Jennings D."/>
            <person name="Kraft C.L."/>
            <person name="Lu F."/>
            <person name="Nguyen T."/>
            <person name="Nusskern D.R."/>
            <person name="Pfannkoch C.M."/>
            <person name="Sitter C."/>
            <person name="Sutton G.G."/>
            <person name="Venter J.C."/>
            <person name="Wang Z."/>
            <person name="Woodage T."/>
            <person name="Zheng X.H."/>
            <person name="Zhong F."/>
        </authorList>
    </citation>
    <scope>NUCLEOTIDE SEQUENCE [LARGE SCALE GENOMIC DNA]</scope>
    <source>
        <strain>BN</strain>
        <strain evidence="2">Sprague-Dawley</strain>
    </source>
</reference>